<accession>A0A9W8WZH7</accession>
<gene>
    <name evidence="2" type="ORF">N0V87_004933</name>
</gene>
<evidence type="ECO:0000256" key="1">
    <source>
        <dbReference type="SAM" id="MobiDB-lite"/>
    </source>
</evidence>
<name>A0A9W8WZH7_9PLEO</name>
<comment type="caution">
    <text evidence="2">The sequence shown here is derived from an EMBL/GenBank/DDBJ whole genome shotgun (WGS) entry which is preliminary data.</text>
</comment>
<dbReference type="AlphaFoldDB" id="A0A9W8WZH7"/>
<evidence type="ECO:0000313" key="2">
    <source>
        <dbReference type="EMBL" id="KAJ4337080.1"/>
    </source>
</evidence>
<dbReference type="Proteomes" id="UP001140562">
    <property type="component" value="Unassembled WGS sequence"/>
</dbReference>
<reference evidence="2" key="1">
    <citation type="submission" date="2022-10" db="EMBL/GenBank/DDBJ databases">
        <title>Tapping the CABI collections for fungal endophytes: first genome assemblies for Collariella, Neodidymelliopsis, Ascochyta clinopodiicola, Didymella pomorum, Didymosphaeria variabile, Neocosmospora piperis and Neocucurbitaria cava.</title>
        <authorList>
            <person name="Hill R."/>
        </authorList>
    </citation>
    <scope>NUCLEOTIDE SEQUENCE</scope>
    <source>
        <strain evidence="2">IMI 360193</strain>
    </source>
</reference>
<dbReference type="EMBL" id="JAPEUV010000042">
    <property type="protein sequence ID" value="KAJ4337080.1"/>
    <property type="molecule type" value="Genomic_DNA"/>
</dbReference>
<evidence type="ECO:0000313" key="3">
    <source>
        <dbReference type="Proteomes" id="UP001140562"/>
    </source>
</evidence>
<organism evidence="2 3">
    <name type="scientific">Didymella glomerata</name>
    <dbReference type="NCBI Taxonomy" id="749621"/>
    <lineage>
        <taxon>Eukaryota</taxon>
        <taxon>Fungi</taxon>
        <taxon>Dikarya</taxon>
        <taxon>Ascomycota</taxon>
        <taxon>Pezizomycotina</taxon>
        <taxon>Dothideomycetes</taxon>
        <taxon>Pleosporomycetidae</taxon>
        <taxon>Pleosporales</taxon>
        <taxon>Pleosporineae</taxon>
        <taxon>Didymellaceae</taxon>
        <taxon>Didymella</taxon>
    </lineage>
</organism>
<protein>
    <submittedName>
        <fullName evidence="2">Uncharacterized protein</fullName>
    </submittedName>
</protein>
<keyword evidence="3" id="KW-1185">Reference proteome</keyword>
<dbReference type="OrthoDB" id="3800870at2759"/>
<feature type="region of interest" description="Disordered" evidence="1">
    <location>
        <begin position="1"/>
        <end position="25"/>
    </location>
</feature>
<proteinExistence type="predicted"/>
<sequence>MEQIKIEEDTAVPPDPTNHDNVGVETYSYSHPFMEEMSDDSDWGEPEPTIPYEPLLDLTDIRATLERAEAALQRGEFRKLRPATKRSSGPGMNPVLREVLEADLNNDIETNTRLHLDNAFAQSDAVNALEHGLRTTVKAQVEQSFFQPTSSAVLPQEAEDDTFIAGQGMGNLNFAEGFEEFDLADMVLGYGGLDQPMIDASTKATTGNEAGMADFTIRPLSWTGDAGHSMLPSYLGLSDSSLPPGSVGGPLPLPATRSFKIPTESFAWHTGTKSYTAIAILGNAASVKMESSTHDLRKKQGGKDCHLGYLNRARKAGEPDLDNVCNRCRKEGKALRCSNNMSSYDAADGEPFACDACITAGSEICGAIIAHPTETGYAVGYVPVPENDREGVAREQLSYWETTGEEESLGT</sequence>